<dbReference type="InterPro" id="IPR014729">
    <property type="entry name" value="Rossmann-like_a/b/a_fold"/>
</dbReference>
<dbReference type="STRING" id="1936003.STSP2_02586"/>
<evidence type="ECO:0000256" key="3">
    <source>
        <dbReference type="ARBA" id="ARBA00009014"/>
    </source>
</evidence>
<protein>
    <recommendedName>
        <fullName evidence="11">Probable nicotinate-nucleotide adenylyltransferase</fullName>
        <ecNumber evidence="11">2.7.7.18</ecNumber>
    </recommendedName>
    <alternativeName>
        <fullName evidence="11">Deamido-NAD(+) diphosphorylase</fullName>
    </alternativeName>
    <alternativeName>
        <fullName evidence="11">Deamido-NAD(+) pyrophosphorylase</fullName>
    </alternativeName>
    <alternativeName>
        <fullName evidence="11">Nicotinate mononucleotide adenylyltransferase</fullName>
        <shortName evidence="11">NaMN adenylyltransferase</shortName>
    </alternativeName>
</protein>
<dbReference type="NCBIfam" id="TIGR00125">
    <property type="entry name" value="cyt_tran_rel"/>
    <property type="match status" value="1"/>
</dbReference>
<evidence type="ECO:0000256" key="4">
    <source>
        <dbReference type="ARBA" id="ARBA00022642"/>
    </source>
</evidence>
<evidence type="ECO:0000256" key="9">
    <source>
        <dbReference type="ARBA" id="ARBA00023027"/>
    </source>
</evidence>
<sequence length="205" mass="23245">MSGNRIALFGGSFDPIHLGHLTVAQDSRKQLSAEKIVFIPAKRSPHKKNKPKACDRDRLEMILLAIAGSDEFEVSECELTRPEPSYSLDTVRYFRQLYGDDAHLYWLIGADAVRDLHKWYHADEFLDECSVCIMNRGGVEIPDFGPIKEALGQDRAAKLKRNMISTPSVEISSTEVRRRVRDQEPLNDLVPSEVAEFIANKGLYR</sequence>
<evidence type="ECO:0000256" key="2">
    <source>
        <dbReference type="ARBA" id="ARBA00005019"/>
    </source>
</evidence>
<dbReference type="HAMAP" id="MF_00244">
    <property type="entry name" value="NaMN_adenylyltr"/>
    <property type="match status" value="1"/>
</dbReference>
<reference evidence="14" key="1">
    <citation type="submission" date="2017-02" db="EMBL/GenBank/DDBJ databases">
        <title>Comparative genomics and description of representatives of a novel lineage of planctomycetes thriving in anoxic sediments.</title>
        <authorList>
            <person name="Spring S."/>
            <person name="Bunk B."/>
            <person name="Sproer C."/>
        </authorList>
    </citation>
    <scope>NUCLEOTIDE SEQUENCE [LARGE SCALE GENOMIC DNA]</scope>
    <source>
        <strain evidence="14">ST-NAGAB-D1</strain>
    </source>
</reference>
<keyword evidence="4 11" id="KW-0662">Pyridine nucleotide biosynthesis</keyword>
<dbReference type="PANTHER" id="PTHR39321:SF3">
    <property type="entry name" value="PHOSPHOPANTETHEINE ADENYLYLTRANSFERASE"/>
    <property type="match status" value="1"/>
</dbReference>
<dbReference type="Gene3D" id="3.40.50.620">
    <property type="entry name" value="HUPs"/>
    <property type="match status" value="1"/>
</dbReference>
<evidence type="ECO:0000259" key="12">
    <source>
        <dbReference type="Pfam" id="PF01467"/>
    </source>
</evidence>
<name>A0A1U9NNM2_9BACT</name>
<dbReference type="InterPro" id="IPR005248">
    <property type="entry name" value="NadD/NMNAT"/>
</dbReference>
<dbReference type="OrthoDB" id="5295945at2"/>
<dbReference type="NCBIfam" id="NF000840">
    <property type="entry name" value="PRK00071.1-3"/>
    <property type="match status" value="1"/>
</dbReference>
<evidence type="ECO:0000313" key="14">
    <source>
        <dbReference type="Proteomes" id="UP000189674"/>
    </source>
</evidence>
<evidence type="ECO:0000256" key="8">
    <source>
        <dbReference type="ARBA" id="ARBA00022840"/>
    </source>
</evidence>
<dbReference type="NCBIfam" id="TIGR00482">
    <property type="entry name" value="nicotinate (nicotinamide) nucleotide adenylyltransferase"/>
    <property type="match status" value="1"/>
</dbReference>
<dbReference type="Proteomes" id="UP000189674">
    <property type="component" value="Chromosome"/>
</dbReference>
<comment type="function">
    <text evidence="1 11">Catalyzes the reversible adenylation of nicotinate mononucleotide (NaMN) to nicotinic acid adenine dinucleotide (NaAD).</text>
</comment>
<feature type="domain" description="Cytidyltransferase-like" evidence="12">
    <location>
        <begin position="8"/>
        <end position="179"/>
    </location>
</feature>
<evidence type="ECO:0000256" key="6">
    <source>
        <dbReference type="ARBA" id="ARBA00022695"/>
    </source>
</evidence>
<evidence type="ECO:0000256" key="1">
    <source>
        <dbReference type="ARBA" id="ARBA00002324"/>
    </source>
</evidence>
<dbReference type="SUPFAM" id="SSF52374">
    <property type="entry name" value="Nucleotidylyl transferase"/>
    <property type="match status" value="1"/>
</dbReference>
<dbReference type="KEGG" id="alus:STSP2_02586"/>
<organism evidence="13 14">
    <name type="scientific">Anaerohalosphaera lusitana</name>
    <dbReference type="NCBI Taxonomy" id="1936003"/>
    <lineage>
        <taxon>Bacteria</taxon>
        <taxon>Pseudomonadati</taxon>
        <taxon>Planctomycetota</taxon>
        <taxon>Phycisphaerae</taxon>
        <taxon>Sedimentisphaerales</taxon>
        <taxon>Anaerohalosphaeraceae</taxon>
        <taxon>Anaerohalosphaera</taxon>
    </lineage>
</organism>
<dbReference type="GO" id="GO:0009435">
    <property type="term" value="P:NAD+ biosynthetic process"/>
    <property type="evidence" value="ECO:0007669"/>
    <property type="project" value="UniProtKB-UniRule"/>
</dbReference>
<keyword evidence="8 11" id="KW-0067">ATP-binding</keyword>
<evidence type="ECO:0000313" key="13">
    <source>
        <dbReference type="EMBL" id="AQT69397.1"/>
    </source>
</evidence>
<dbReference type="AlphaFoldDB" id="A0A1U9NNM2"/>
<dbReference type="GO" id="GO:0005524">
    <property type="term" value="F:ATP binding"/>
    <property type="evidence" value="ECO:0007669"/>
    <property type="project" value="UniProtKB-KW"/>
</dbReference>
<comment type="similarity">
    <text evidence="3 11">Belongs to the NadD family.</text>
</comment>
<dbReference type="Pfam" id="PF01467">
    <property type="entry name" value="CTP_transf_like"/>
    <property type="match status" value="1"/>
</dbReference>
<keyword evidence="6 11" id="KW-0548">Nucleotidyltransferase</keyword>
<dbReference type="RefSeq" id="WP_146663089.1">
    <property type="nucleotide sequence ID" value="NZ_CP019791.1"/>
</dbReference>
<accession>A0A1U9NNM2</accession>
<keyword evidence="14" id="KW-1185">Reference proteome</keyword>
<dbReference type="PANTHER" id="PTHR39321">
    <property type="entry name" value="NICOTINATE-NUCLEOTIDE ADENYLYLTRANSFERASE-RELATED"/>
    <property type="match status" value="1"/>
</dbReference>
<comment type="pathway">
    <text evidence="2 11">Cofactor biosynthesis; NAD(+) biosynthesis; deamido-NAD(+) from nicotinate D-ribonucleotide: step 1/1.</text>
</comment>
<gene>
    <name evidence="11 13" type="primary">nadD</name>
    <name evidence="13" type="ORF">STSP2_02586</name>
</gene>
<dbReference type="GO" id="GO:0004515">
    <property type="term" value="F:nicotinate-nucleotide adenylyltransferase activity"/>
    <property type="evidence" value="ECO:0007669"/>
    <property type="project" value="UniProtKB-UniRule"/>
</dbReference>
<keyword evidence="5 11" id="KW-0808">Transferase</keyword>
<evidence type="ECO:0000256" key="10">
    <source>
        <dbReference type="ARBA" id="ARBA00048721"/>
    </source>
</evidence>
<proteinExistence type="inferred from homology"/>
<keyword evidence="7 11" id="KW-0547">Nucleotide-binding</keyword>
<dbReference type="InterPro" id="IPR004821">
    <property type="entry name" value="Cyt_trans-like"/>
</dbReference>
<evidence type="ECO:0000256" key="7">
    <source>
        <dbReference type="ARBA" id="ARBA00022741"/>
    </source>
</evidence>
<keyword evidence="9 11" id="KW-0520">NAD</keyword>
<evidence type="ECO:0000256" key="11">
    <source>
        <dbReference type="HAMAP-Rule" id="MF_00244"/>
    </source>
</evidence>
<dbReference type="EC" id="2.7.7.18" evidence="11"/>
<dbReference type="CDD" id="cd02165">
    <property type="entry name" value="NMNAT"/>
    <property type="match status" value="1"/>
</dbReference>
<evidence type="ECO:0000256" key="5">
    <source>
        <dbReference type="ARBA" id="ARBA00022679"/>
    </source>
</evidence>
<dbReference type="EMBL" id="CP019791">
    <property type="protein sequence ID" value="AQT69397.1"/>
    <property type="molecule type" value="Genomic_DNA"/>
</dbReference>
<dbReference type="UniPathway" id="UPA00253">
    <property type="reaction ID" value="UER00332"/>
</dbReference>
<comment type="catalytic activity">
    <reaction evidence="10 11">
        <text>nicotinate beta-D-ribonucleotide + ATP + H(+) = deamido-NAD(+) + diphosphate</text>
        <dbReference type="Rhea" id="RHEA:22860"/>
        <dbReference type="ChEBI" id="CHEBI:15378"/>
        <dbReference type="ChEBI" id="CHEBI:30616"/>
        <dbReference type="ChEBI" id="CHEBI:33019"/>
        <dbReference type="ChEBI" id="CHEBI:57502"/>
        <dbReference type="ChEBI" id="CHEBI:58437"/>
        <dbReference type="EC" id="2.7.7.18"/>
    </reaction>
</comment>